<name>A0A1K2ILR0_9FLAO</name>
<dbReference type="RefSeq" id="WP_072408729.1">
    <property type="nucleotide sequence ID" value="NZ_FPKW01000004.1"/>
</dbReference>
<keyword evidence="3" id="KW-0732">Signal</keyword>
<sequence length="464" mass="52341">MKNTIIRNIILLSILIISLLLCKSCDEFTDVGLPKNQITRDVVFKDDQLAKAAMAGIYRSLEESGFLSGSSSGAQVIWGSYIDELQSYGAATTDASIFYQLSHTASTDKISTVWNTSYTQIYNINAVIEGVENSDQLSTAVKAQLKGEALFLRSILHLYLALTYGAVPYVTTTAYEVNQSIGKISVDEVYLKCRNDLEASLALLPETLPKGSRIYPTKMASYALLARIGYYQSDWGSAKHYCDLVINNPQYQMEVLDKLFLKDSTSSIWQLLPYGAGYNTYQGNVFIIKTAPPSNVALRQDFISEFETGDKRFSSWVAQIKDSQNKTYYYPFKYQQYSSSATTMEYSVILRVEELYLIRAEAMLKMAQYNAAVADINAVRTRAGLNGIANTSDSAFLLNAIIKERRFELFTEFGHRFFDLRHYNLLDDVMQVKKSGWKPNFKLLPLPEKELLLNPNLNPQNNGY</sequence>
<dbReference type="Pfam" id="PF14322">
    <property type="entry name" value="SusD-like_3"/>
    <property type="match status" value="1"/>
</dbReference>
<feature type="domain" description="SusD-like N-terminal" evidence="7">
    <location>
        <begin position="103"/>
        <end position="228"/>
    </location>
</feature>
<dbReference type="STRING" id="1612149.SAMN05216324_104161"/>
<feature type="domain" description="RagB/SusD" evidence="6">
    <location>
        <begin position="318"/>
        <end position="431"/>
    </location>
</feature>
<dbReference type="Proteomes" id="UP000182034">
    <property type="component" value="Unassembled WGS sequence"/>
</dbReference>
<dbReference type="EMBL" id="FPKW01000004">
    <property type="protein sequence ID" value="SFZ93136.1"/>
    <property type="molecule type" value="Genomic_DNA"/>
</dbReference>
<dbReference type="GO" id="GO:0009279">
    <property type="term" value="C:cell outer membrane"/>
    <property type="evidence" value="ECO:0007669"/>
    <property type="project" value="UniProtKB-SubCell"/>
</dbReference>
<gene>
    <name evidence="8" type="ORF">SAMN05216324_104161</name>
</gene>
<dbReference type="OrthoDB" id="621570at2"/>
<accession>A0A1K2ILR0</accession>
<keyword evidence="9" id="KW-1185">Reference proteome</keyword>
<evidence type="ECO:0000256" key="2">
    <source>
        <dbReference type="ARBA" id="ARBA00006275"/>
    </source>
</evidence>
<keyword evidence="5" id="KW-0998">Cell outer membrane</keyword>
<evidence type="ECO:0000256" key="1">
    <source>
        <dbReference type="ARBA" id="ARBA00004442"/>
    </source>
</evidence>
<evidence type="ECO:0000256" key="3">
    <source>
        <dbReference type="ARBA" id="ARBA00022729"/>
    </source>
</evidence>
<reference evidence="9" key="1">
    <citation type="submission" date="2016-10" db="EMBL/GenBank/DDBJ databases">
        <authorList>
            <person name="Varghese N."/>
            <person name="Submissions S."/>
        </authorList>
    </citation>
    <scope>NUCLEOTIDE SEQUENCE [LARGE SCALE GENOMIC DNA]</scope>
    <source>
        <strain evidence="9">SUR2</strain>
    </source>
</reference>
<evidence type="ECO:0000256" key="5">
    <source>
        <dbReference type="ARBA" id="ARBA00023237"/>
    </source>
</evidence>
<evidence type="ECO:0000313" key="9">
    <source>
        <dbReference type="Proteomes" id="UP000182034"/>
    </source>
</evidence>
<keyword evidence="4" id="KW-0472">Membrane</keyword>
<dbReference type="AlphaFoldDB" id="A0A1K2ILR0"/>
<dbReference type="CDD" id="cd08977">
    <property type="entry name" value="SusD"/>
    <property type="match status" value="1"/>
</dbReference>
<dbReference type="Gene3D" id="1.25.40.390">
    <property type="match status" value="1"/>
</dbReference>
<comment type="similarity">
    <text evidence="2">Belongs to the SusD family.</text>
</comment>
<dbReference type="SUPFAM" id="SSF48452">
    <property type="entry name" value="TPR-like"/>
    <property type="match status" value="1"/>
</dbReference>
<evidence type="ECO:0000256" key="4">
    <source>
        <dbReference type="ARBA" id="ARBA00023136"/>
    </source>
</evidence>
<proteinExistence type="inferred from homology"/>
<dbReference type="InterPro" id="IPR011990">
    <property type="entry name" value="TPR-like_helical_dom_sf"/>
</dbReference>
<protein>
    <submittedName>
        <fullName evidence="8">RagB/SusD domain-containing protein</fullName>
    </submittedName>
</protein>
<comment type="subcellular location">
    <subcellularLocation>
        <location evidence="1">Cell outer membrane</location>
    </subcellularLocation>
</comment>
<dbReference type="InterPro" id="IPR033985">
    <property type="entry name" value="SusD-like_N"/>
</dbReference>
<dbReference type="Pfam" id="PF07980">
    <property type="entry name" value="SusD_RagB"/>
    <property type="match status" value="1"/>
</dbReference>
<dbReference type="InterPro" id="IPR012944">
    <property type="entry name" value="SusD_RagB_dom"/>
</dbReference>
<evidence type="ECO:0000313" key="8">
    <source>
        <dbReference type="EMBL" id="SFZ93136.1"/>
    </source>
</evidence>
<evidence type="ECO:0000259" key="7">
    <source>
        <dbReference type="Pfam" id="PF14322"/>
    </source>
</evidence>
<evidence type="ECO:0000259" key="6">
    <source>
        <dbReference type="Pfam" id="PF07980"/>
    </source>
</evidence>
<organism evidence="8 9">
    <name type="scientific">Chryseobacterium limigenitum</name>
    <dbReference type="NCBI Taxonomy" id="1612149"/>
    <lineage>
        <taxon>Bacteria</taxon>
        <taxon>Pseudomonadati</taxon>
        <taxon>Bacteroidota</taxon>
        <taxon>Flavobacteriia</taxon>
        <taxon>Flavobacteriales</taxon>
        <taxon>Weeksellaceae</taxon>
        <taxon>Chryseobacterium group</taxon>
        <taxon>Chryseobacterium</taxon>
    </lineage>
</organism>